<name>A0A845QEP7_9HYPH</name>
<dbReference type="OrthoDB" id="9814204at2"/>
<keyword evidence="2" id="KW-0378">Hydrolase</keyword>
<dbReference type="GO" id="GO:0016787">
    <property type="term" value="F:hydrolase activity"/>
    <property type="evidence" value="ECO:0007669"/>
    <property type="project" value="UniProtKB-KW"/>
</dbReference>
<dbReference type="InterPro" id="IPR012338">
    <property type="entry name" value="Beta-lactam/transpept-like"/>
</dbReference>
<dbReference type="EMBL" id="WXYQ01000012">
    <property type="protein sequence ID" value="NBG96844.1"/>
    <property type="molecule type" value="Genomic_DNA"/>
</dbReference>
<proteinExistence type="predicted"/>
<dbReference type="GeneID" id="300654312"/>
<dbReference type="SUPFAM" id="SSF56601">
    <property type="entry name" value="beta-lactamase/transpeptidase-like"/>
    <property type="match status" value="1"/>
</dbReference>
<keyword evidence="3" id="KW-1185">Reference proteome</keyword>
<dbReference type="InterPro" id="IPR050789">
    <property type="entry name" value="Diverse_Enzym_Activities"/>
</dbReference>
<evidence type="ECO:0000313" key="2">
    <source>
        <dbReference type="EMBL" id="NBG96844.1"/>
    </source>
</evidence>
<reference evidence="2 3" key="1">
    <citation type="journal article" date="2016" name="Int. J. Syst. Evol. Microbiol.">
        <title>Pyruvatibacter mobilis gen. nov., sp. nov., a marine bacterium from the culture broth of Picochlorum sp. 122.</title>
        <authorList>
            <person name="Wang G."/>
            <person name="Tang M."/>
            <person name="Wu H."/>
            <person name="Dai S."/>
            <person name="Li T."/>
            <person name="Chen C."/>
            <person name="He H."/>
            <person name="Fan J."/>
            <person name="Xiang W."/>
            <person name="Li X."/>
        </authorList>
    </citation>
    <scope>NUCLEOTIDE SEQUENCE [LARGE SCALE GENOMIC DNA]</scope>
    <source>
        <strain evidence="2 3">GYP-11</strain>
    </source>
</reference>
<organism evidence="2 3">
    <name type="scientific">Pyruvatibacter mobilis</name>
    <dbReference type="NCBI Taxonomy" id="1712261"/>
    <lineage>
        <taxon>Bacteria</taxon>
        <taxon>Pseudomonadati</taxon>
        <taxon>Pseudomonadota</taxon>
        <taxon>Alphaproteobacteria</taxon>
        <taxon>Hyphomicrobiales</taxon>
        <taxon>Parvibaculaceae</taxon>
        <taxon>Pyruvatibacter</taxon>
    </lineage>
</organism>
<feature type="domain" description="Beta-lactamase-related" evidence="1">
    <location>
        <begin position="98"/>
        <end position="388"/>
    </location>
</feature>
<dbReference type="Pfam" id="PF00144">
    <property type="entry name" value="Beta-lactamase"/>
    <property type="match status" value="1"/>
</dbReference>
<protein>
    <submittedName>
        <fullName evidence="2">Serine hydrolase</fullName>
    </submittedName>
</protein>
<comment type="caution">
    <text evidence="2">The sequence shown here is derived from an EMBL/GenBank/DDBJ whole genome shotgun (WGS) entry which is preliminary data.</text>
</comment>
<evidence type="ECO:0000259" key="1">
    <source>
        <dbReference type="Pfam" id="PF00144"/>
    </source>
</evidence>
<gene>
    <name evidence="2" type="ORF">GTQ45_13985</name>
</gene>
<accession>A0A845QEP7</accession>
<sequence>MKKLLLGGAALLLAAGAAGYVFFGSNIDRATTVATLFTGEEQYQNFHRMDDMFPVNRLPASDKPYDFPDGERISLPATFTYKGDTVDTEEFIKLTDTGALLVLKDGKVVYENYWLTGGRDEQWLSMSVAKSFISTLVGIAVEEGHIESIEQPVTAYLPDLEGSAYDGVRIKDILQMSSGAAWNEDYSDPDSDINRFGRIFALGGSLNDFMATLEREREPGTYNHYNSTDTQVLGALVVAATGRSIADYMTEKLWQPLGAESDAFWLTDDEGMEMAFGGFNATARDYAKLGELFRKGGEWRGKQLVPADWAKAAVTPDAPHLLPEAENGIPFPLGYGYQWWVLDSTEGEFSGIGVYNQFVYVNPAKDVTIVKLSAFSDYAKDLEQRSYREEETFEMFRAIVDSL</sequence>
<dbReference type="Proteomes" id="UP000470384">
    <property type="component" value="Unassembled WGS sequence"/>
</dbReference>
<evidence type="ECO:0000313" key="3">
    <source>
        <dbReference type="Proteomes" id="UP000470384"/>
    </source>
</evidence>
<dbReference type="AlphaFoldDB" id="A0A845QEP7"/>
<dbReference type="RefSeq" id="WP_160588854.1">
    <property type="nucleotide sequence ID" value="NZ_BMHN01000001.1"/>
</dbReference>
<dbReference type="PANTHER" id="PTHR43283">
    <property type="entry name" value="BETA-LACTAMASE-RELATED"/>
    <property type="match status" value="1"/>
</dbReference>
<dbReference type="InterPro" id="IPR001466">
    <property type="entry name" value="Beta-lactam-related"/>
</dbReference>
<dbReference type="Gene3D" id="3.40.710.10">
    <property type="entry name" value="DD-peptidase/beta-lactamase superfamily"/>
    <property type="match status" value="1"/>
</dbReference>
<dbReference type="PANTHER" id="PTHR43283:SF14">
    <property type="entry name" value="BLL8153 PROTEIN"/>
    <property type="match status" value="1"/>
</dbReference>